<dbReference type="EMBL" id="CAJPWZ010002761">
    <property type="protein sequence ID" value="CAG2245172.1"/>
    <property type="molecule type" value="Genomic_DNA"/>
</dbReference>
<dbReference type="OrthoDB" id="10045083at2759"/>
<dbReference type="Proteomes" id="UP000683360">
    <property type="component" value="Unassembled WGS sequence"/>
</dbReference>
<dbReference type="PANTHER" id="PTHR33845">
    <property type="entry name" value="C2H2-TYPE DOMAIN-CONTAINING PROTEIN"/>
    <property type="match status" value="1"/>
</dbReference>
<protein>
    <submittedName>
        <fullName evidence="1">Uncharacterized protein</fullName>
    </submittedName>
</protein>
<gene>
    <name evidence="1" type="ORF">MEDL_57205</name>
</gene>
<comment type="caution">
    <text evidence="1">The sequence shown here is derived from an EMBL/GenBank/DDBJ whole genome shotgun (WGS) entry which is preliminary data.</text>
</comment>
<reference evidence="1" key="1">
    <citation type="submission" date="2021-03" db="EMBL/GenBank/DDBJ databases">
        <authorList>
            <person name="Bekaert M."/>
        </authorList>
    </citation>
    <scope>NUCLEOTIDE SEQUENCE</scope>
</reference>
<dbReference type="PANTHER" id="PTHR33845:SF1">
    <property type="entry name" value="C2H2-TYPE DOMAIN-CONTAINING PROTEIN"/>
    <property type="match status" value="1"/>
</dbReference>
<proteinExistence type="predicted"/>
<evidence type="ECO:0000313" key="1">
    <source>
        <dbReference type="EMBL" id="CAG2245172.1"/>
    </source>
</evidence>
<keyword evidence="2" id="KW-1185">Reference proteome</keyword>
<evidence type="ECO:0000313" key="2">
    <source>
        <dbReference type="Proteomes" id="UP000683360"/>
    </source>
</evidence>
<accession>A0A8S3UV82</accession>
<dbReference type="AlphaFoldDB" id="A0A8S3UV82"/>
<sequence>MTWRQHIVRCFNQDRGRTTLLDKLKPGEVLIIMDRAMQFLPLSFRKSSHSGLHRTYVHVFDFVRQDWFAVVSILEHTLITLKSQLLELTTAFIRSDNAGCYHCGSLWSSLQCILIQRYDFSESQDGKSYCDAKIAHLRSKIRHHVAAGNEVKTAMR</sequence>
<organism evidence="1 2">
    <name type="scientific">Mytilus edulis</name>
    <name type="common">Blue mussel</name>
    <dbReference type="NCBI Taxonomy" id="6550"/>
    <lineage>
        <taxon>Eukaryota</taxon>
        <taxon>Metazoa</taxon>
        <taxon>Spiralia</taxon>
        <taxon>Lophotrochozoa</taxon>
        <taxon>Mollusca</taxon>
        <taxon>Bivalvia</taxon>
        <taxon>Autobranchia</taxon>
        <taxon>Pteriomorphia</taxon>
        <taxon>Mytilida</taxon>
        <taxon>Mytiloidea</taxon>
        <taxon>Mytilidae</taxon>
        <taxon>Mytilinae</taxon>
        <taxon>Mytilus</taxon>
    </lineage>
</organism>
<name>A0A8S3UV82_MYTED</name>